<keyword evidence="2" id="KW-1185">Reference proteome</keyword>
<gene>
    <name evidence="1" type="ORF">GA0070616_3324</name>
</gene>
<dbReference type="OrthoDB" id="667485at2"/>
<proteinExistence type="predicted"/>
<dbReference type="Proteomes" id="UP000199699">
    <property type="component" value="Unassembled WGS sequence"/>
</dbReference>
<reference evidence="1 2" key="1">
    <citation type="submission" date="2016-06" db="EMBL/GenBank/DDBJ databases">
        <authorList>
            <person name="Kjaerup R.B."/>
            <person name="Dalgaard T.S."/>
            <person name="Juul-Madsen H.R."/>
        </authorList>
    </citation>
    <scope>NUCLEOTIDE SEQUENCE [LARGE SCALE GENOMIC DNA]</scope>
    <source>
        <strain evidence="1 2">DSM 43818</strain>
    </source>
</reference>
<dbReference type="STRING" id="145857.GA0070616_3324"/>
<sequence length="156" mass="16580">MSVVTRQVPSVPVRTSVATWTTIIGLLTPPDASARADLEAVTSTVAMLIAEEYAREAPIVVMPVAGDRVRIYTLHGAAAVEAEDPAALATWPLAEAGWRISLPCGAADLDDVRTALEPYPHFEVRDVTEGIATASTAKQRGTSGHVVIDYAELERS</sequence>
<dbReference type="EMBL" id="FMHT01000003">
    <property type="protein sequence ID" value="SCL26520.1"/>
    <property type="molecule type" value="Genomic_DNA"/>
</dbReference>
<protein>
    <submittedName>
        <fullName evidence="1">Uncharacterized protein</fullName>
    </submittedName>
</protein>
<accession>A0A1C6SAL7</accession>
<organism evidence="1 2">
    <name type="scientific">Micromonospora nigra</name>
    <dbReference type="NCBI Taxonomy" id="145857"/>
    <lineage>
        <taxon>Bacteria</taxon>
        <taxon>Bacillati</taxon>
        <taxon>Actinomycetota</taxon>
        <taxon>Actinomycetes</taxon>
        <taxon>Micromonosporales</taxon>
        <taxon>Micromonosporaceae</taxon>
        <taxon>Micromonospora</taxon>
    </lineage>
</organism>
<dbReference type="RefSeq" id="WP_091082888.1">
    <property type="nucleotide sequence ID" value="NZ_FMHT01000003.1"/>
</dbReference>
<evidence type="ECO:0000313" key="2">
    <source>
        <dbReference type="Proteomes" id="UP000199699"/>
    </source>
</evidence>
<evidence type="ECO:0000313" key="1">
    <source>
        <dbReference type="EMBL" id="SCL26520.1"/>
    </source>
</evidence>
<dbReference type="AlphaFoldDB" id="A0A1C6SAL7"/>
<name>A0A1C6SAL7_9ACTN</name>